<feature type="binding site" evidence="12">
    <location>
        <position position="157"/>
    </location>
    <ligand>
        <name>phosphate</name>
        <dbReference type="ChEBI" id="CHEBI:43474"/>
    </ligand>
</feature>
<dbReference type="WBParaSite" id="SRAE_X000093300.1">
    <property type="protein sequence ID" value="SRAE_X000093300.1"/>
    <property type="gene ID" value="WBGene00266495"/>
</dbReference>
<comment type="catalytic activity">
    <reaction evidence="8">
        <text>2'-deoxyguanosine + phosphate = 2-deoxy-alpha-D-ribose 1-phosphate + guanine</text>
        <dbReference type="Rhea" id="RHEA:27738"/>
        <dbReference type="ChEBI" id="CHEBI:16235"/>
        <dbReference type="ChEBI" id="CHEBI:17172"/>
        <dbReference type="ChEBI" id="CHEBI:43474"/>
        <dbReference type="ChEBI" id="CHEBI:57259"/>
        <dbReference type="EC" id="2.4.2.1"/>
    </reaction>
</comment>
<dbReference type="EMBL" id="LN609530">
    <property type="protein sequence ID" value="CEF71609.1"/>
    <property type="molecule type" value="Genomic_DNA"/>
</dbReference>
<dbReference type="Pfam" id="PF01048">
    <property type="entry name" value="PNP_UDP_1"/>
    <property type="match status" value="1"/>
</dbReference>
<keyword evidence="5 11" id="KW-0328">Glycosyltransferase</keyword>
<dbReference type="NCBIfam" id="NF006054">
    <property type="entry name" value="PRK08202.1"/>
    <property type="match status" value="1"/>
</dbReference>
<dbReference type="InterPro" id="IPR035994">
    <property type="entry name" value="Nucleoside_phosphorylase_sf"/>
</dbReference>
<dbReference type="PIRSF" id="PIRSF000477">
    <property type="entry name" value="PurNPase"/>
    <property type="match status" value="1"/>
</dbReference>
<dbReference type="SUPFAM" id="SSF53167">
    <property type="entry name" value="Purine and uridine phosphorylases"/>
    <property type="match status" value="1"/>
</dbReference>
<evidence type="ECO:0000313" key="14">
    <source>
        <dbReference type="EMBL" id="CEF71609.1"/>
    </source>
</evidence>
<evidence type="ECO:0000256" key="4">
    <source>
        <dbReference type="ARBA" id="ARBA00013834"/>
    </source>
</evidence>
<keyword evidence="6 11" id="KW-0808">Transferase</keyword>
<comment type="catalytic activity">
    <reaction evidence="9">
        <text>2'-deoxyinosine + phosphate = 2-deoxy-alpha-D-ribose 1-phosphate + hypoxanthine</text>
        <dbReference type="Rhea" id="RHEA:27750"/>
        <dbReference type="ChEBI" id="CHEBI:17368"/>
        <dbReference type="ChEBI" id="CHEBI:28997"/>
        <dbReference type="ChEBI" id="CHEBI:43474"/>
        <dbReference type="ChEBI" id="CHEBI:57259"/>
        <dbReference type="EC" id="2.4.2.1"/>
    </reaction>
</comment>
<evidence type="ECO:0000256" key="1">
    <source>
        <dbReference type="ARBA" id="ARBA00005058"/>
    </source>
</evidence>
<comment type="similarity">
    <text evidence="2 11">Belongs to the PNP/MTAP phosphorylase family.</text>
</comment>
<dbReference type="GO" id="GO:0005737">
    <property type="term" value="C:cytoplasm"/>
    <property type="evidence" value="ECO:0007669"/>
    <property type="project" value="TreeGrafter"/>
</dbReference>
<dbReference type="NCBIfam" id="TIGR01697">
    <property type="entry name" value="PNPH-PUNA-XAPA"/>
    <property type="match status" value="1"/>
</dbReference>
<feature type="binding site" evidence="12">
    <location>
        <position position="259"/>
    </location>
    <ligand>
        <name>phosphate</name>
        <dbReference type="ChEBI" id="CHEBI:43474"/>
    </ligand>
</feature>
<reference evidence="16" key="2">
    <citation type="submission" date="2020-12" db="UniProtKB">
        <authorList>
            <consortium name="WormBaseParasite"/>
        </authorList>
    </citation>
    <scope>IDENTIFICATION</scope>
</reference>
<evidence type="ECO:0000256" key="9">
    <source>
        <dbReference type="ARBA" id="ARBA00023950"/>
    </source>
</evidence>
<accession>A0A090LVB6</accession>
<dbReference type="InterPro" id="IPR000845">
    <property type="entry name" value="Nucleoside_phosphorylase_d"/>
</dbReference>
<dbReference type="UniPathway" id="UPA00606"/>
<feature type="domain" description="Nucleoside phosphorylase" evidence="13">
    <location>
        <begin position="67"/>
        <end position="318"/>
    </location>
</feature>
<dbReference type="RefSeq" id="XP_024510805.1">
    <property type="nucleotide sequence ID" value="XM_024645336.1"/>
</dbReference>
<gene>
    <name evidence="14 16 17" type="ORF">SRAE_X000093300</name>
</gene>
<dbReference type="EC" id="2.4.2.1" evidence="3 11"/>
<keyword evidence="15" id="KW-1185">Reference proteome</keyword>
<dbReference type="InterPro" id="IPR011268">
    <property type="entry name" value="Purine_phosphorylase"/>
</dbReference>
<dbReference type="CDD" id="cd09009">
    <property type="entry name" value="PNP-EcPNPII_like"/>
    <property type="match status" value="1"/>
</dbReference>
<name>A0A090LVB6_STRRB</name>
<comment type="pathway">
    <text evidence="1 11">Purine metabolism; purine nucleoside salvage.</text>
</comment>
<evidence type="ECO:0000259" key="13">
    <source>
        <dbReference type="Pfam" id="PF01048"/>
    </source>
</evidence>
<evidence type="ECO:0000313" key="17">
    <source>
        <dbReference type="WormBase" id="SRAE_X000093300"/>
    </source>
</evidence>
<comment type="function">
    <text evidence="11">The purine nucleoside phosphorylases catalyze the phosphorolytic breakdown of the N-glycosidic bond in the beta-(deoxy)ribonucleoside molecules, with the formation of the corresponding free purine bases and pentose-1-phosphate.</text>
</comment>
<dbReference type="STRING" id="34506.A0A090LVB6"/>
<dbReference type="Proteomes" id="UP000035682">
    <property type="component" value="Unplaced"/>
</dbReference>
<dbReference type="AlphaFoldDB" id="A0A090LVB6"/>
<dbReference type="WormBase" id="SRAE_X000093300">
    <property type="protein sequence ID" value="SRP10656"/>
    <property type="gene ID" value="WBGene00266495"/>
</dbReference>
<dbReference type="GO" id="GO:0004731">
    <property type="term" value="F:purine-nucleoside phosphorylase activity"/>
    <property type="evidence" value="ECO:0007669"/>
    <property type="project" value="UniProtKB-EC"/>
</dbReference>
<dbReference type="PANTHER" id="PTHR11904:SF9">
    <property type="entry name" value="PURINE NUCLEOSIDE PHOSPHORYLASE-RELATED"/>
    <property type="match status" value="1"/>
</dbReference>
<feature type="binding site" evidence="12">
    <location>
        <position position="282"/>
    </location>
    <ligand>
        <name>a purine D-ribonucleoside</name>
        <dbReference type="ChEBI" id="CHEBI:142355"/>
    </ligand>
</feature>
<dbReference type="eggNOG" id="KOG3984">
    <property type="taxonomic scope" value="Eukaryota"/>
</dbReference>
<evidence type="ECO:0000313" key="15">
    <source>
        <dbReference type="Proteomes" id="UP000035682"/>
    </source>
</evidence>
<reference evidence="14 15" key="1">
    <citation type="submission" date="2014-09" db="EMBL/GenBank/DDBJ databases">
        <authorList>
            <person name="Martin A.A."/>
        </authorList>
    </citation>
    <scope>NUCLEOTIDE SEQUENCE</scope>
    <source>
        <strain evidence="15">ED321</strain>
        <strain evidence="14">ED321 Heterogonic</strain>
    </source>
</reference>
<evidence type="ECO:0000256" key="3">
    <source>
        <dbReference type="ARBA" id="ARBA00011886"/>
    </source>
</evidence>
<proteinExistence type="inferred from homology"/>
<evidence type="ECO:0000256" key="10">
    <source>
        <dbReference type="ARBA" id="ARBA00023970"/>
    </source>
</evidence>
<evidence type="ECO:0000256" key="6">
    <source>
        <dbReference type="ARBA" id="ARBA00022679"/>
    </source>
</evidence>
<evidence type="ECO:0000256" key="12">
    <source>
        <dbReference type="PIRSR" id="PIRSR000477-2"/>
    </source>
</evidence>
<comment type="catalytic activity">
    <reaction evidence="10">
        <text>guanosine + phosphate = alpha-D-ribose 1-phosphate + guanine</text>
        <dbReference type="Rhea" id="RHEA:13233"/>
        <dbReference type="ChEBI" id="CHEBI:16235"/>
        <dbReference type="ChEBI" id="CHEBI:16750"/>
        <dbReference type="ChEBI" id="CHEBI:43474"/>
        <dbReference type="ChEBI" id="CHEBI:57720"/>
        <dbReference type="EC" id="2.4.2.1"/>
    </reaction>
</comment>
<dbReference type="PANTHER" id="PTHR11904">
    <property type="entry name" value="METHYLTHIOADENOSINE/PURINE NUCLEOSIDE PHOSPHORYLASE"/>
    <property type="match status" value="1"/>
</dbReference>
<comment type="catalytic activity">
    <reaction evidence="7">
        <text>inosine + phosphate = alpha-D-ribose 1-phosphate + hypoxanthine</text>
        <dbReference type="Rhea" id="RHEA:27646"/>
        <dbReference type="ChEBI" id="CHEBI:17368"/>
        <dbReference type="ChEBI" id="CHEBI:17596"/>
        <dbReference type="ChEBI" id="CHEBI:43474"/>
        <dbReference type="ChEBI" id="CHEBI:57720"/>
        <dbReference type="EC" id="2.4.2.1"/>
    </reaction>
</comment>
<dbReference type="OMA" id="PEIAVIC"/>
<evidence type="ECO:0000313" key="16">
    <source>
        <dbReference type="WBParaSite" id="SRAE_X000093300.1"/>
    </source>
</evidence>
<dbReference type="Gene3D" id="3.40.50.1580">
    <property type="entry name" value="Nucleoside phosphorylase domain"/>
    <property type="match status" value="1"/>
</dbReference>
<evidence type="ECO:0000256" key="5">
    <source>
        <dbReference type="ARBA" id="ARBA00022676"/>
    </source>
</evidence>
<dbReference type="NCBIfam" id="TIGR01700">
    <property type="entry name" value="PNPH"/>
    <property type="match status" value="1"/>
</dbReference>
<dbReference type="GeneID" id="36383989"/>
<evidence type="ECO:0000256" key="8">
    <source>
        <dbReference type="ARBA" id="ARBA00023929"/>
    </source>
</evidence>
<evidence type="ECO:0000256" key="7">
    <source>
        <dbReference type="ARBA" id="ARBA00023918"/>
    </source>
</evidence>
<dbReference type="CTD" id="36383989"/>
<dbReference type="OrthoDB" id="10261782at2759"/>
<dbReference type="InterPro" id="IPR011270">
    <property type="entry name" value="Pur_Nuc_Pase_Ino/Guo-sp"/>
</dbReference>
<evidence type="ECO:0000256" key="2">
    <source>
        <dbReference type="ARBA" id="ARBA00006751"/>
    </source>
</evidence>
<dbReference type="GO" id="GO:0009116">
    <property type="term" value="P:nucleoside metabolic process"/>
    <property type="evidence" value="ECO:0007669"/>
    <property type="project" value="InterPro"/>
</dbReference>
<feature type="binding site" evidence="12">
    <location>
        <position position="240"/>
    </location>
    <ligand>
        <name>a purine D-ribonucleoside</name>
        <dbReference type="ChEBI" id="CHEBI:142355"/>
    </ligand>
</feature>
<sequence length="322" mass="35536">MAEIKTRLSLDKEQILKHEDSISPFPEDSWKNHSLFRRKIDPKNYDDIIEVTGYIKKIAQLEEIPTHGIICGSGLGGIGDIVKDPIIVPYYKIPGFPIPKVPGHKGNLLFGKIGNKYVACLQGRFHPYEHDMDMALCSIPIRILHLLGVKTLVVSNAAGGINPNFEYGDLMIIKDHIFMPGLCGFSPFVGLKDQRFGARFVSVHDAYDINIRKLALKIGNELGIRISEGIYVMSSGPQYETPAEVVLYKNVGADALGMSTCHEVTVARQCGIKCFAFSLITNIANTDADKSVVVSHEEVLEISANASARACNFVMKLLDTME</sequence>
<feature type="binding site" evidence="12">
    <location>
        <position position="73"/>
    </location>
    <ligand>
        <name>phosphate</name>
        <dbReference type="ChEBI" id="CHEBI:43474"/>
    </ligand>
</feature>
<organism evidence="14">
    <name type="scientific">Strongyloides ratti</name>
    <name type="common">Parasitic roundworm</name>
    <dbReference type="NCBI Taxonomy" id="34506"/>
    <lineage>
        <taxon>Eukaryota</taxon>
        <taxon>Metazoa</taxon>
        <taxon>Ecdysozoa</taxon>
        <taxon>Nematoda</taxon>
        <taxon>Chromadorea</taxon>
        <taxon>Rhabditida</taxon>
        <taxon>Tylenchina</taxon>
        <taxon>Panagrolaimomorpha</taxon>
        <taxon>Strongyloidoidea</taxon>
        <taxon>Strongyloididae</taxon>
        <taxon>Strongyloides</taxon>
    </lineage>
</organism>
<protein>
    <recommendedName>
        <fullName evidence="4 11">Purine nucleoside phosphorylase</fullName>
        <ecNumber evidence="3 11">2.4.2.1</ecNumber>
    </recommendedName>
    <alternativeName>
        <fullName evidence="11">Inosine-guanosine phosphorylase</fullName>
    </alternativeName>
</protein>
<feature type="binding site" evidence="12">
    <location>
        <position position="104"/>
    </location>
    <ligand>
        <name>phosphate</name>
        <dbReference type="ChEBI" id="CHEBI:43474"/>
    </ligand>
</feature>
<feature type="binding site" evidence="12">
    <location>
        <begin position="124"/>
        <end position="126"/>
    </location>
    <ligand>
        <name>phosphate</name>
        <dbReference type="ChEBI" id="CHEBI:43474"/>
    </ligand>
</feature>
<evidence type="ECO:0000256" key="11">
    <source>
        <dbReference type="PIRNR" id="PIRNR000477"/>
    </source>
</evidence>